<sequence length="68" mass="7900">MGMDAFRGGTMIRTPEWRQPRMAPPRASTMNEMRKLKNSQSKQKIKTENAMVKELIFSESDRIANNQE</sequence>
<proteinExistence type="predicted"/>
<evidence type="ECO:0000256" key="1">
    <source>
        <dbReference type="SAM" id="MobiDB-lite"/>
    </source>
</evidence>
<feature type="region of interest" description="Disordered" evidence="1">
    <location>
        <begin position="20"/>
        <end position="43"/>
    </location>
</feature>
<name>A0A915JS79_ROMCU</name>
<protein>
    <submittedName>
        <fullName evidence="3">Uncharacterized protein</fullName>
    </submittedName>
</protein>
<dbReference type="AlphaFoldDB" id="A0A915JS79"/>
<evidence type="ECO:0000313" key="3">
    <source>
        <dbReference type="WBParaSite" id="nRc.2.0.1.t28929-RA"/>
    </source>
</evidence>
<accession>A0A915JS79</accession>
<dbReference type="Proteomes" id="UP000887565">
    <property type="component" value="Unplaced"/>
</dbReference>
<dbReference type="WBParaSite" id="nRc.2.0.1.t28929-RA">
    <property type="protein sequence ID" value="nRc.2.0.1.t28929-RA"/>
    <property type="gene ID" value="nRc.2.0.1.g28929"/>
</dbReference>
<organism evidence="2 3">
    <name type="scientific">Romanomermis culicivorax</name>
    <name type="common">Nematode worm</name>
    <dbReference type="NCBI Taxonomy" id="13658"/>
    <lineage>
        <taxon>Eukaryota</taxon>
        <taxon>Metazoa</taxon>
        <taxon>Ecdysozoa</taxon>
        <taxon>Nematoda</taxon>
        <taxon>Enoplea</taxon>
        <taxon>Dorylaimia</taxon>
        <taxon>Mermithida</taxon>
        <taxon>Mermithoidea</taxon>
        <taxon>Mermithidae</taxon>
        <taxon>Romanomermis</taxon>
    </lineage>
</organism>
<evidence type="ECO:0000313" key="2">
    <source>
        <dbReference type="Proteomes" id="UP000887565"/>
    </source>
</evidence>
<reference evidence="3" key="1">
    <citation type="submission" date="2022-11" db="UniProtKB">
        <authorList>
            <consortium name="WormBaseParasite"/>
        </authorList>
    </citation>
    <scope>IDENTIFICATION</scope>
</reference>
<keyword evidence="2" id="KW-1185">Reference proteome</keyword>